<dbReference type="HOGENOM" id="CLU_2265493_0_0_1"/>
<protein>
    <submittedName>
        <fullName evidence="1">Uncharacterized protein</fullName>
    </submittedName>
</protein>
<sequence length="103" mass="11784">MSTALVATHSAHGRLPRPFTFRENFAGLFRPTETFTIFATATLMTFTTFTTFTTLTALHDFHDFHDLNDLFMTLHDPTEILHQPSRPLRLVNTSITLHVLRPV</sequence>
<organism evidence="1 2">
    <name type="scientific">Suillus luteus UH-Slu-Lm8-n1</name>
    <dbReference type="NCBI Taxonomy" id="930992"/>
    <lineage>
        <taxon>Eukaryota</taxon>
        <taxon>Fungi</taxon>
        <taxon>Dikarya</taxon>
        <taxon>Basidiomycota</taxon>
        <taxon>Agaricomycotina</taxon>
        <taxon>Agaricomycetes</taxon>
        <taxon>Agaricomycetidae</taxon>
        <taxon>Boletales</taxon>
        <taxon>Suillineae</taxon>
        <taxon>Suillaceae</taxon>
        <taxon>Suillus</taxon>
    </lineage>
</organism>
<accession>A0A0C9ZTA6</accession>
<evidence type="ECO:0000313" key="1">
    <source>
        <dbReference type="EMBL" id="KIK41130.1"/>
    </source>
</evidence>
<proteinExistence type="predicted"/>
<dbReference type="AlphaFoldDB" id="A0A0C9ZTA6"/>
<evidence type="ECO:0000313" key="2">
    <source>
        <dbReference type="Proteomes" id="UP000054485"/>
    </source>
</evidence>
<keyword evidence="2" id="KW-1185">Reference proteome</keyword>
<dbReference type="Proteomes" id="UP000054485">
    <property type="component" value="Unassembled WGS sequence"/>
</dbReference>
<reference evidence="1 2" key="1">
    <citation type="submission" date="2014-04" db="EMBL/GenBank/DDBJ databases">
        <authorList>
            <consortium name="DOE Joint Genome Institute"/>
            <person name="Kuo A."/>
            <person name="Ruytinx J."/>
            <person name="Rineau F."/>
            <person name="Colpaert J."/>
            <person name="Kohler A."/>
            <person name="Nagy L.G."/>
            <person name="Floudas D."/>
            <person name="Copeland A."/>
            <person name="Barry K.W."/>
            <person name="Cichocki N."/>
            <person name="Veneault-Fourrey C."/>
            <person name="LaButti K."/>
            <person name="Lindquist E.A."/>
            <person name="Lipzen A."/>
            <person name="Lundell T."/>
            <person name="Morin E."/>
            <person name="Murat C."/>
            <person name="Sun H."/>
            <person name="Tunlid A."/>
            <person name="Henrissat B."/>
            <person name="Grigoriev I.V."/>
            <person name="Hibbett D.S."/>
            <person name="Martin F."/>
            <person name="Nordberg H.P."/>
            <person name="Cantor M.N."/>
            <person name="Hua S.X."/>
        </authorList>
    </citation>
    <scope>NUCLEOTIDE SEQUENCE [LARGE SCALE GENOMIC DNA]</scope>
    <source>
        <strain evidence="1 2">UH-Slu-Lm8-n1</strain>
    </source>
</reference>
<gene>
    <name evidence="1" type="ORF">CY34DRAFT_13230</name>
</gene>
<name>A0A0C9ZTA6_9AGAM</name>
<dbReference type="EMBL" id="KN835278">
    <property type="protein sequence ID" value="KIK41130.1"/>
    <property type="molecule type" value="Genomic_DNA"/>
</dbReference>
<dbReference type="InParanoid" id="A0A0C9ZTA6"/>
<reference evidence="2" key="2">
    <citation type="submission" date="2015-01" db="EMBL/GenBank/DDBJ databases">
        <title>Evolutionary Origins and Diversification of the Mycorrhizal Mutualists.</title>
        <authorList>
            <consortium name="DOE Joint Genome Institute"/>
            <consortium name="Mycorrhizal Genomics Consortium"/>
            <person name="Kohler A."/>
            <person name="Kuo A."/>
            <person name="Nagy L.G."/>
            <person name="Floudas D."/>
            <person name="Copeland A."/>
            <person name="Barry K.W."/>
            <person name="Cichocki N."/>
            <person name="Veneault-Fourrey C."/>
            <person name="LaButti K."/>
            <person name="Lindquist E.A."/>
            <person name="Lipzen A."/>
            <person name="Lundell T."/>
            <person name="Morin E."/>
            <person name="Murat C."/>
            <person name="Riley R."/>
            <person name="Ohm R."/>
            <person name="Sun H."/>
            <person name="Tunlid A."/>
            <person name="Henrissat B."/>
            <person name="Grigoriev I.V."/>
            <person name="Hibbett D.S."/>
            <person name="Martin F."/>
        </authorList>
    </citation>
    <scope>NUCLEOTIDE SEQUENCE [LARGE SCALE GENOMIC DNA]</scope>
    <source>
        <strain evidence="2">UH-Slu-Lm8-n1</strain>
    </source>
</reference>